<keyword evidence="1" id="KW-0862">Zinc</keyword>
<keyword evidence="1" id="KW-0863">Zinc-finger</keyword>
<name>H2AQ63_KAZAF</name>
<evidence type="ECO:0000259" key="3">
    <source>
        <dbReference type="PROSITE" id="PS50115"/>
    </source>
</evidence>
<dbReference type="RefSeq" id="XP_003955648.1">
    <property type="nucleotide sequence ID" value="XM_003955599.1"/>
</dbReference>
<dbReference type="EMBL" id="HE650822">
    <property type="protein sequence ID" value="CCF56513.1"/>
    <property type="molecule type" value="Genomic_DNA"/>
</dbReference>
<evidence type="ECO:0000256" key="2">
    <source>
        <dbReference type="SAM" id="MobiDB-lite"/>
    </source>
</evidence>
<evidence type="ECO:0000313" key="5">
    <source>
        <dbReference type="Proteomes" id="UP000005220"/>
    </source>
</evidence>
<feature type="region of interest" description="Disordered" evidence="2">
    <location>
        <begin position="192"/>
        <end position="214"/>
    </location>
</feature>
<dbReference type="PRINTS" id="PR00405">
    <property type="entry name" value="REVINTRACTNG"/>
</dbReference>
<evidence type="ECO:0000313" key="4">
    <source>
        <dbReference type="EMBL" id="CCF56513.1"/>
    </source>
</evidence>
<dbReference type="Pfam" id="PF01412">
    <property type="entry name" value="ArfGap"/>
    <property type="match status" value="1"/>
</dbReference>
<dbReference type="PANTHER" id="PTHR45705:SF9">
    <property type="entry name" value="PROTEIN GTS1"/>
    <property type="match status" value="1"/>
</dbReference>
<dbReference type="GeneID" id="13882815"/>
<protein>
    <recommendedName>
        <fullName evidence="3">Arf-GAP domain-containing protein</fullName>
    </recommendedName>
</protein>
<dbReference type="GO" id="GO:0008270">
    <property type="term" value="F:zinc ion binding"/>
    <property type="evidence" value="ECO:0007669"/>
    <property type="project" value="UniProtKB-KW"/>
</dbReference>
<evidence type="ECO:0000256" key="1">
    <source>
        <dbReference type="PROSITE-ProRule" id="PRU00288"/>
    </source>
</evidence>
<keyword evidence="5" id="KW-1185">Reference proteome</keyword>
<dbReference type="OrthoDB" id="10266696at2759"/>
<dbReference type="InterPro" id="IPR051718">
    <property type="entry name" value="ARF_GTPase-activating"/>
</dbReference>
<gene>
    <name evidence="4" type="primary">KAFR0B02150</name>
    <name evidence="4" type="ORF">KAFR_0B02150</name>
</gene>
<dbReference type="PANTHER" id="PTHR45705">
    <property type="entry name" value="FI20236P1"/>
    <property type="match status" value="1"/>
</dbReference>
<feature type="domain" description="Arf-GAP" evidence="3">
    <location>
        <begin position="6"/>
        <end position="77"/>
    </location>
</feature>
<dbReference type="Gene3D" id="1.10.220.150">
    <property type="entry name" value="Arf GTPase activating protein"/>
    <property type="match status" value="1"/>
</dbReference>
<dbReference type="Proteomes" id="UP000005220">
    <property type="component" value="Chromosome 2"/>
</dbReference>
<proteinExistence type="predicted"/>
<dbReference type="KEGG" id="kaf:KAFR_0B02150"/>
<dbReference type="AlphaFoldDB" id="H2AQ63"/>
<sequence length="409" mass="47425">MSDYQSQLQRCLHSPPHNNQCSDCKALNPTWCSTTFNVFLCTRCASLHKKILNKDPYYSNIKSITLDYWNQDDLYNLIDFRRARDSTIKYDLYTISDNNYDIEKLIEGKYMDPLMKKDRMKKISRRKVGKLPLLTNRRARDYEIGKFAAHIRQVRSMSSKFYTEDNIIEALSLSHGNIQTAVDILEYNDTSNVSDDDDNDFNAPTLPKRPDTTAGPRAAVFDGNSVAPTSSNQPKTVVFDGLDTNFSQQMYPQQTNYSQNSMQTGYQQPFSSQVPFQQQQIQQLGQQTFQQVPVQPTIQQQQQPMFQQQNMYQQPTYQEQSLPVQQIIQQQQQPLQTQQTFPQAIFQQQPLQPQQAFQQQPGYQQQMQPLASQAPTQQVVQQQPFVQQQVLPQQQTYPTQAFSNNPFSY</sequence>
<dbReference type="InterPro" id="IPR037278">
    <property type="entry name" value="ARFGAP/RecO"/>
</dbReference>
<dbReference type="SMART" id="SM00105">
    <property type="entry name" value="ArfGap"/>
    <property type="match status" value="1"/>
</dbReference>
<dbReference type="eggNOG" id="KOG0703">
    <property type="taxonomic scope" value="Eukaryota"/>
</dbReference>
<dbReference type="HOGENOM" id="CLU_688996_0_0_1"/>
<dbReference type="GO" id="GO:0005737">
    <property type="term" value="C:cytoplasm"/>
    <property type="evidence" value="ECO:0007669"/>
    <property type="project" value="TreeGrafter"/>
</dbReference>
<organism evidence="4 5">
    <name type="scientific">Kazachstania africana (strain ATCC 22294 / BCRC 22015 / CBS 2517 / CECT 1963 / NBRC 1671 / NRRL Y-8276)</name>
    <name type="common">Yeast</name>
    <name type="synonym">Kluyveromyces africanus</name>
    <dbReference type="NCBI Taxonomy" id="1071382"/>
    <lineage>
        <taxon>Eukaryota</taxon>
        <taxon>Fungi</taxon>
        <taxon>Dikarya</taxon>
        <taxon>Ascomycota</taxon>
        <taxon>Saccharomycotina</taxon>
        <taxon>Saccharomycetes</taxon>
        <taxon>Saccharomycetales</taxon>
        <taxon>Saccharomycetaceae</taxon>
        <taxon>Kazachstania</taxon>
    </lineage>
</organism>
<dbReference type="PROSITE" id="PS50115">
    <property type="entry name" value="ARFGAP"/>
    <property type="match status" value="1"/>
</dbReference>
<dbReference type="SUPFAM" id="SSF57863">
    <property type="entry name" value="ArfGap/RecO-like zinc finger"/>
    <property type="match status" value="1"/>
</dbReference>
<dbReference type="InterPro" id="IPR038508">
    <property type="entry name" value="ArfGAP_dom_sf"/>
</dbReference>
<dbReference type="InterPro" id="IPR001164">
    <property type="entry name" value="ArfGAP_dom"/>
</dbReference>
<dbReference type="GO" id="GO:0005096">
    <property type="term" value="F:GTPase activator activity"/>
    <property type="evidence" value="ECO:0007669"/>
    <property type="project" value="InterPro"/>
</dbReference>
<keyword evidence="1" id="KW-0479">Metal-binding</keyword>
<reference evidence="4 5" key="1">
    <citation type="journal article" date="2011" name="Proc. Natl. Acad. Sci. U.S.A.">
        <title>Evolutionary erosion of yeast sex chromosomes by mating-type switching accidents.</title>
        <authorList>
            <person name="Gordon J.L."/>
            <person name="Armisen D."/>
            <person name="Proux-Wera E."/>
            <person name="Oheigeartaigh S.S."/>
            <person name="Byrne K.P."/>
            <person name="Wolfe K.H."/>
        </authorList>
    </citation>
    <scope>NUCLEOTIDE SEQUENCE [LARGE SCALE GENOMIC DNA]</scope>
    <source>
        <strain evidence="5">ATCC 22294 / BCRC 22015 / CBS 2517 / CECT 1963 / NBRC 1671 / NRRL Y-8276</strain>
    </source>
</reference>
<accession>H2AQ63</accession>
<dbReference type="InParanoid" id="H2AQ63"/>